<sequence length="351" mass="39588">MNHLFLHCRPGFEKECAAEIQELATAAGVYGFIKTREGQAYVIYVTHEPDGAQRLVGQLHFMDLVFARQWFVTTAPLANLPPGDRVGPLVEAAQALPAARSLVVETPDTNEGKELSTLGKKLTSPLMAALKKQRLVDPKSRWHWHLLVLSGQCMYLGVSPVDNRAAWPMGIPRLRQPREAPSRATLKLEEAWHHFIPEYEWDVRLAGGLRAVDLGAAPGGWTWQLVRRGMFVDAVDNGPMAESLMESGQVTHHREDGFVYQPKKSVDWLVCDIADKPARVANMIALWVSQGWCREAVFNLKLPMKQRYAEVARLRERIEQQCEAAGLDVALAFKQLYHDREEVTGHIMRLR</sequence>
<dbReference type="InterPro" id="IPR011224">
    <property type="entry name" value="rRNA_MeTrfase_M"/>
</dbReference>
<dbReference type="Pfam" id="PF01728">
    <property type="entry name" value="FtsJ"/>
    <property type="match status" value="1"/>
</dbReference>
<feature type="binding site" evidence="6 8">
    <location>
        <position position="256"/>
    </location>
    <ligand>
        <name>S-adenosyl-L-methionine</name>
        <dbReference type="ChEBI" id="CHEBI:59789"/>
    </ligand>
</feature>
<evidence type="ECO:0000256" key="7">
    <source>
        <dbReference type="PIRSR" id="PIRSR028774-1"/>
    </source>
</evidence>
<comment type="function">
    <text evidence="6">Catalyzes the 2'-O-methylation at nucleotide C2498 in 23S rRNA.</text>
</comment>
<dbReference type="AlphaFoldDB" id="A0A3N1NWV7"/>
<dbReference type="InterPro" id="IPR029063">
    <property type="entry name" value="SAM-dependent_MTases_sf"/>
</dbReference>
<keyword evidence="13" id="KW-1185">Reference proteome</keyword>
<feature type="domain" description="Ribosomal RNA large subunit methyltransferase M THUMP-like" evidence="11">
    <location>
        <begin position="84"/>
        <end position="159"/>
    </location>
</feature>
<dbReference type="PIRSF" id="PIRSF028774">
    <property type="entry name" value="UCP028774"/>
    <property type="match status" value="1"/>
</dbReference>
<dbReference type="Gene3D" id="3.30.70.2810">
    <property type="match status" value="1"/>
</dbReference>
<dbReference type="Proteomes" id="UP000273643">
    <property type="component" value="Unassembled WGS sequence"/>
</dbReference>
<feature type="binding site" evidence="6 8">
    <location>
        <position position="272"/>
    </location>
    <ligand>
        <name>S-adenosyl-L-methionine</name>
        <dbReference type="ChEBI" id="CHEBI:59789"/>
    </ligand>
</feature>
<evidence type="ECO:0000313" key="12">
    <source>
        <dbReference type="EMBL" id="ROQ20643.1"/>
    </source>
</evidence>
<protein>
    <recommendedName>
        <fullName evidence="6">Ribosomal RNA large subunit methyltransferase M</fullName>
        <ecNumber evidence="6">2.1.1.186</ecNumber>
    </recommendedName>
    <alternativeName>
        <fullName evidence="6">23S rRNA (cytidine2498-2'-O)-methyltransferase</fullName>
    </alternativeName>
    <alternativeName>
        <fullName evidence="6">23S rRNA 2'-O-ribose methyltransferase RlmM</fullName>
    </alternativeName>
</protein>
<dbReference type="HAMAP" id="MF_01551">
    <property type="entry name" value="23SrRNA_methyltr_M"/>
    <property type="match status" value="1"/>
</dbReference>
<evidence type="ECO:0000256" key="1">
    <source>
        <dbReference type="ARBA" id="ARBA00022490"/>
    </source>
</evidence>
<dbReference type="InterPro" id="IPR002877">
    <property type="entry name" value="RNA_MeTrfase_FtsJ_dom"/>
</dbReference>
<evidence type="ECO:0000256" key="6">
    <source>
        <dbReference type="HAMAP-Rule" id="MF_01551"/>
    </source>
</evidence>
<feature type="binding site" evidence="6 8">
    <location>
        <position position="236"/>
    </location>
    <ligand>
        <name>S-adenosyl-L-methionine</name>
        <dbReference type="ChEBI" id="CHEBI:59789"/>
    </ligand>
</feature>
<evidence type="ECO:0000259" key="10">
    <source>
        <dbReference type="Pfam" id="PF18125"/>
    </source>
</evidence>
<dbReference type="Pfam" id="PF18125">
    <property type="entry name" value="RlmM_FDX"/>
    <property type="match status" value="1"/>
</dbReference>
<dbReference type="PANTHER" id="PTHR37524:SF2">
    <property type="entry name" value="RIBOSOMAL RNA METHYLTRANSFERASE FTSJ DOMAIN-CONTAINING PROTEIN"/>
    <property type="match status" value="1"/>
</dbReference>
<proteinExistence type="inferred from homology"/>
<evidence type="ECO:0000256" key="8">
    <source>
        <dbReference type="PIRSR" id="PIRSR028774-2"/>
    </source>
</evidence>
<dbReference type="SUPFAM" id="SSF53335">
    <property type="entry name" value="S-adenosyl-L-methionine-dependent methyltransferases"/>
    <property type="match status" value="1"/>
</dbReference>
<name>A0A3N1NWV7_9GAMM</name>
<dbReference type="GO" id="GO:0032259">
    <property type="term" value="P:methylation"/>
    <property type="evidence" value="ECO:0007669"/>
    <property type="project" value="UniProtKB-KW"/>
</dbReference>
<comment type="caution">
    <text evidence="12">The sequence shown here is derived from an EMBL/GenBank/DDBJ whole genome shotgun (WGS) entry which is preliminary data.</text>
</comment>
<keyword evidence="2 6" id="KW-0698">rRNA processing</keyword>
<dbReference type="Gene3D" id="3.40.50.150">
    <property type="entry name" value="Vaccinia Virus protein VP39"/>
    <property type="match status" value="1"/>
</dbReference>
<reference evidence="12 13" key="1">
    <citation type="submission" date="2018-11" db="EMBL/GenBank/DDBJ databases">
        <title>Genomic Encyclopedia of Type Strains, Phase IV (KMG-IV): sequencing the most valuable type-strain genomes for metagenomic binning, comparative biology and taxonomic classification.</title>
        <authorList>
            <person name="Goeker M."/>
        </authorList>
    </citation>
    <scope>NUCLEOTIDE SEQUENCE [LARGE SCALE GENOMIC DNA]</scope>
    <source>
        <strain evidence="12 13">DSM 16974</strain>
    </source>
</reference>
<evidence type="ECO:0000256" key="4">
    <source>
        <dbReference type="ARBA" id="ARBA00022679"/>
    </source>
</evidence>
<feature type="domain" description="RlmM ferredoxin-like" evidence="10">
    <location>
        <begin position="1"/>
        <end position="71"/>
    </location>
</feature>
<dbReference type="Gene3D" id="3.30.2300.20">
    <property type="match status" value="1"/>
</dbReference>
<comment type="subunit">
    <text evidence="6">Monomer.</text>
</comment>
<feature type="binding site" evidence="6 8">
    <location>
        <begin position="217"/>
        <end position="220"/>
    </location>
    <ligand>
        <name>S-adenosyl-L-methionine</name>
        <dbReference type="ChEBI" id="CHEBI:59789"/>
    </ligand>
</feature>
<dbReference type="NCBIfam" id="NF008734">
    <property type="entry name" value="PRK11760.1"/>
    <property type="match status" value="1"/>
</dbReference>
<feature type="active site" description="Proton acceptor" evidence="6 7">
    <location>
        <position position="301"/>
    </location>
</feature>
<evidence type="ECO:0000313" key="13">
    <source>
        <dbReference type="Proteomes" id="UP000273643"/>
    </source>
</evidence>
<dbReference type="InterPro" id="IPR040739">
    <property type="entry name" value="RlmM_FDX"/>
</dbReference>
<dbReference type="Pfam" id="PF21239">
    <property type="entry name" value="RLMM_N"/>
    <property type="match status" value="1"/>
</dbReference>
<dbReference type="InterPro" id="IPR048646">
    <property type="entry name" value="RlmM_THUMP-like"/>
</dbReference>
<dbReference type="EMBL" id="RJUK01000001">
    <property type="protein sequence ID" value="ROQ20643.1"/>
    <property type="molecule type" value="Genomic_DNA"/>
</dbReference>
<evidence type="ECO:0000259" key="11">
    <source>
        <dbReference type="Pfam" id="PF21239"/>
    </source>
</evidence>
<keyword evidence="4 6" id="KW-0808">Transferase</keyword>
<comment type="caution">
    <text evidence="6">Lacks conserved residue(s) required for the propagation of feature annotation.</text>
</comment>
<comment type="subcellular location">
    <subcellularLocation>
        <location evidence="6">Cytoplasm</location>
    </subcellularLocation>
</comment>
<dbReference type="RefSeq" id="WP_123637757.1">
    <property type="nucleotide sequence ID" value="NZ_JBHYFO010000013.1"/>
</dbReference>
<dbReference type="OrthoDB" id="154490at2"/>
<dbReference type="EC" id="2.1.1.186" evidence="6"/>
<dbReference type="GO" id="GO:0008757">
    <property type="term" value="F:S-adenosylmethionine-dependent methyltransferase activity"/>
    <property type="evidence" value="ECO:0007669"/>
    <property type="project" value="UniProtKB-UniRule"/>
</dbReference>
<comment type="catalytic activity">
    <reaction evidence="6">
        <text>cytidine(2498) in 23S rRNA + S-adenosyl-L-methionine = 2'-O-methylcytidine(2498) in 23S rRNA + S-adenosyl-L-homocysteine + H(+)</text>
        <dbReference type="Rhea" id="RHEA:42788"/>
        <dbReference type="Rhea" id="RHEA-COMP:10244"/>
        <dbReference type="Rhea" id="RHEA-COMP:10245"/>
        <dbReference type="ChEBI" id="CHEBI:15378"/>
        <dbReference type="ChEBI" id="CHEBI:57856"/>
        <dbReference type="ChEBI" id="CHEBI:59789"/>
        <dbReference type="ChEBI" id="CHEBI:74495"/>
        <dbReference type="ChEBI" id="CHEBI:82748"/>
        <dbReference type="EC" id="2.1.1.186"/>
    </reaction>
</comment>
<accession>A0A3N1NWV7</accession>
<evidence type="ECO:0000256" key="5">
    <source>
        <dbReference type="ARBA" id="ARBA00022691"/>
    </source>
</evidence>
<evidence type="ECO:0000256" key="2">
    <source>
        <dbReference type="ARBA" id="ARBA00022552"/>
    </source>
</evidence>
<keyword evidence="3 6" id="KW-0489">Methyltransferase</keyword>
<dbReference type="GO" id="GO:0006364">
    <property type="term" value="P:rRNA processing"/>
    <property type="evidence" value="ECO:0007669"/>
    <property type="project" value="UniProtKB-UniRule"/>
</dbReference>
<keyword evidence="5 6" id="KW-0949">S-adenosyl-L-methionine</keyword>
<comment type="similarity">
    <text evidence="6">Belongs to the class I-like SAM-binding methyltransferase superfamily. RNA methyltransferase RlmE family. RlmM subfamily.</text>
</comment>
<organism evidence="12 13">
    <name type="scientific">Marinimicrobium koreense</name>
    <dbReference type="NCBI Taxonomy" id="306545"/>
    <lineage>
        <taxon>Bacteria</taxon>
        <taxon>Pseudomonadati</taxon>
        <taxon>Pseudomonadota</taxon>
        <taxon>Gammaproteobacteria</taxon>
        <taxon>Cellvibrionales</taxon>
        <taxon>Cellvibrionaceae</taxon>
        <taxon>Marinimicrobium</taxon>
    </lineage>
</organism>
<dbReference type="PANTHER" id="PTHR37524">
    <property type="entry name" value="RIBOSOMAL RNA LARGE SUBUNIT METHYLTRANSFERASE M"/>
    <property type="match status" value="1"/>
</dbReference>
<gene>
    <name evidence="6" type="primary">rlmM</name>
    <name evidence="12" type="ORF">EDC38_1256</name>
</gene>
<feature type="domain" description="Ribosomal RNA methyltransferase FtsJ" evidence="9">
    <location>
        <begin position="182"/>
        <end position="275"/>
    </location>
</feature>
<dbReference type="GO" id="GO:0005737">
    <property type="term" value="C:cytoplasm"/>
    <property type="evidence" value="ECO:0007669"/>
    <property type="project" value="UniProtKB-SubCell"/>
</dbReference>
<evidence type="ECO:0000256" key="3">
    <source>
        <dbReference type="ARBA" id="ARBA00022603"/>
    </source>
</evidence>
<evidence type="ECO:0000259" key="9">
    <source>
        <dbReference type="Pfam" id="PF01728"/>
    </source>
</evidence>
<keyword evidence="1 6" id="KW-0963">Cytoplasm</keyword>